<dbReference type="GO" id="GO:0004175">
    <property type="term" value="F:endopeptidase activity"/>
    <property type="evidence" value="ECO:0007669"/>
    <property type="project" value="UniProtKB-ARBA"/>
</dbReference>
<feature type="domain" description="CAAX prenyl protease 2/Lysostaphin resistance protein A-like" evidence="2">
    <location>
        <begin position="156"/>
        <end position="244"/>
    </location>
</feature>
<sequence>MTGYLRQSPTFLQIITFIGFFFGFFAVYIFALQVISPMAVGMSLEEMQSKVFTNPNLVGYLKITQLFYTIVAFFVPAAIFAYFWQPYPMRYLGLKTMPSFLQVILALLVMYGCLPAVGWLGQWNESLPIPQELRNLEKTAEQLLGVMLKMPSIADLFINLFLVAIIPAIGEELFFRGVMQRLITETTRKPWLSIFITAILFSAIHGDALAFIPRIALGFIIGAIYLVSGSLWLAIFAHILNNGMQVIWLYLFQHGIVKDDPMQATPVAWYLAVLSIPVAIGLLWALKKRSAPYQLITPKEEKTK</sequence>
<dbReference type="RefSeq" id="WP_089764713.1">
    <property type="nucleotide sequence ID" value="NZ_BKAT01000050.1"/>
</dbReference>
<keyword evidence="1" id="KW-0812">Transmembrane</keyword>
<feature type="transmembrane region" description="Helical" evidence="1">
    <location>
        <begin position="103"/>
        <end position="122"/>
    </location>
</feature>
<accession>A0A1H4FUR4</accession>
<dbReference type="PANTHER" id="PTHR36435">
    <property type="entry name" value="SLR1288 PROTEIN"/>
    <property type="match status" value="1"/>
</dbReference>
<evidence type="ECO:0000256" key="1">
    <source>
        <dbReference type="SAM" id="Phobius"/>
    </source>
</evidence>
<feature type="transmembrane region" description="Helical" evidence="1">
    <location>
        <begin position="12"/>
        <end position="36"/>
    </location>
</feature>
<dbReference type="InterPro" id="IPR003675">
    <property type="entry name" value="Rce1/LyrA-like_dom"/>
</dbReference>
<feature type="transmembrane region" description="Helical" evidence="1">
    <location>
        <begin position="57"/>
        <end position="83"/>
    </location>
</feature>
<feature type="transmembrane region" description="Helical" evidence="1">
    <location>
        <begin position="190"/>
        <end position="212"/>
    </location>
</feature>
<feature type="transmembrane region" description="Helical" evidence="1">
    <location>
        <begin position="219"/>
        <end position="240"/>
    </location>
</feature>
<dbReference type="Pfam" id="PF02517">
    <property type="entry name" value="Rce1-like"/>
    <property type="match status" value="1"/>
</dbReference>
<evidence type="ECO:0000259" key="2">
    <source>
        <dbReference type="Pfam" id="PF02517"/>
    </source>
</evidence>
<name>A0A1H4FUR4_9BACT</name>
<keyword evidence="1" id="KW-0472">Membrane</keyword>
<feature type="transmembrane region" description="Helical" evidence="1">
    <location>
        <begin position="143"/>
        <end position="170"/>
    </location>
</feature>
<evidence type="ECO:0000313" key="4">
    <source>
        <dbReference type="Proteomes" id="UP000199656"/>
    </source>
</evidence>
<reference evidence="4" key="1">
    <citation type="submission" date="2016-10" db="EMBL/GenBank/DDBJ databases">
        <authorList>
            <person name="Varghese N."/>
            <person name="Submissions S."/>
        </authorList>
    </citation>
    <scope>NUCLEOTIDE SEQUENCE [LARGE SCALE GENOMIC DNA]</scope>
    <source>
        <strain evidence="4">DSM 23920</strain>
    </source>
</reference>
<dbReference type="Proteomes" id="UP000199656">
    <property type="component" value="Unassembled WGS sequence"/>
</dbReference>
<dbReference type="AlphaFoldDB" id="A0A1H4FUR4"/>
<protein>
    <recommendedName>
        <fullName evidence="2">CAAX prenyl protease 2/Lysostaphin resistance protein A-like domain-containing protein</fullName>
    </recommendedName>
</protein>
<organism evidence="3 4">
    <name type="scientific">Chitinophaga terrae</name>
    <name type="common">ex Kim and Jung 2007</name>
    <dbReference type="NCBI Taxonomy" id="408074"/>
    <lineage>
        <taxon>Bacteria</taxon>
        <taxon>Pseudomonadati</taxon>
        <taxon>Bacteroidota</taxon>
        <taxon>Chitinophagia</taxon>
        <taxon>Chitinophagales</taxon>
        <taxon>Chitinophagaceae</taxon>
        <taxon>Chitinophaga</taxon>
    </lineage>
</organism>
<dbReference type="STRING" id="408074.SAMN05660909_04676"/>
<feature type="transmembrane region" description="Helical" evidence="1">
    <location>
        <begin position="267"/>
        <end position="286"/>
    </location>
</feature>
<evidence type="ECO:0000313" key="3">
    <source>
        <dbReference type="EMBL" id="SEB00580.1"/>
    </source>
</evidence>
<keyword evidence="1" id="KW-1133">Transmembrane helix</keyword>
<dbReference type="EMBL" id="FNRL01000028">
    <property type="protein sequence ID" value="SEB00580.1"/>
    <property type="molecule type" value="Genomic_DNA"/>
</dbReference>
<dbReference type="GO" id="GO:0080120">
    <property type="term" value="P:CAAX-box protein maturation"/>
    <property type="evidence" value="ECO:0007669"/>
    <property type="project" value="UniProtKB-ARBA"/>
</dbReference>
<keyword evidence="4" id="KW-1185">Reference proteome</keyword>
<proteinExistence type="predicted"/>
<dbReference type="InterPro" id="IPR052710">
    <property type="entry name" value="CAAX_protease"/>
</dbReference>
<dbReference type="PANTHER" id="PTHR36435:SF1">
    <property type="entry name" value="CAAX AMINO TERMINAL PROTEASE FAMILY PROTEIN"/>
    <property type="match status" value="1"/>
</dbReference>
<dbReference type="OrthoDB" id="1523022at2"/>
<gene>
    <name evidence="3" type="ORF">SAMN05660909_04676</name>
</gene>